<evidence type="ECO:0000259" key="2">
    <source>
        <dbReference type="Pfam" id="PF08281"/>
    </source>
</evidence>
<feature type="domain" description="RNA polymerase sigma factor 70 region 4 type 2" evidence="2">
    <location>
        <begin position="116"/>
        <end position="161"/>
    </location>
</feature>
<dbReference type="GO" id="GO:0003677">
    <property type="term" value="F:DNA binding"/>
    <property type="evidence" value="ECO:0007669"/>
    <property type="project" value="InterPro"/>
</dbReference>
<dbReference type="EMBL" id="CAYU010000017">
    <property type="protein sequence ID" value="CCY75672.1"/>
    <property type="molecule type" value="Genomic_DNA"/>
</dbReference>
<name>R5LRP4_9FIRM</name>
<organism evidence="3 4">
    <name type="scientific">Eshraghiella crossota CAG:259</name>
    <dbReference type="NCBI Taxonomy" id="1263062"/>
    <lineage>
        <taxon>Bacteria</taxon>
        <taxon>Bacillati</taxon>
        <taxon>Bacillota</taxon>
        <taxon>Clostridia</taxon>
        <taxon>Lachnospirales</taxon>
        <taxon>Lachnospiraceae</taxon>
        <taxon>Eshraghiella</taxon>
    </lineage>
</organism>
<proteinExistence type="predicted"/>
<feature type="region of interest" description="Disordered" evidence="1">
    <location>
        <begin position="142"/>
        <end position="167"/>
    </location>
</feature>
<dbReference type="InterPro" id="IPR013249">
    <property type="entry name" value="RNA_pol_sigma70_r4_t2"/>
</dbReference>
<reference evidence="3" key="1">
    <citation type="submission" date="2012-11" db="EMBL/GenBank/DDBJ databases">
        <title>Dependencies among metagenomic species, viruses, plasmids and units of genetic variation.</title>
        <authorList>
            <person name="Nielsen H.B."/>
            <person name="Almeida M."/>
            <person name="Juncker A.S."/>
            <person name="Rasmussen S."/>
            <person name="Li J."/>
            <person name="Sunagawa S."/>
            <person name="Plichta D."/>
            <person name="Gautier L."/>
            <person name="Le Chatelier E."/>
            <person name="Peletier E."/>
            <person name="Bonde I."/>
            <person name="Nielsen T."/>
            <person name="Manichanh C."/>
            <person name="Arumugam M."/>
            <person name="Batto J."/>
            <person name="Santos M.B.Q.D."/>
            <person name="Blom N."/>
            <person name="Borruel N."/>
            <person name="Burgdorf K.S."/>
            <person name="Boumezbeur F."/>
            <person name="Casellas F."/>
            <person name="Dore J."/>
            <person name="Guarner F."/>
            <person name="Hansen T."/>
            <person name="Hildebrand F."/>
            <person name="Kaas R.S."/>
            <person name="Kennedy S."/>
            <person name="Kristiansen K."/>
            <person name="Kultima J.R."/>
            <person name="Leonard P."/>
            <person name="Levenez F."/>
            <person name="Lund O."/>
            <person name="Moumen B."/>
            <person name="Le Paslier D."/>
            <person name="Pons N."/>
            <person name="Pedersen O."/>
            <person name="Prifti E."/>
            <person name="Qin J."/>
            <person name="Raes J."/>
            <person name="Tap J."/>
            <person name="Tims S."/>
            <person name="Ussery D.W."/>
            <person name="Yamada T."/>
            <person name="MetaHit consortium"/>
            <person name="Renault P."/>
            <person name="Sicheritz-Ponten T."/>
            <person name="Bork P."/>
            <person name="Wang J."/>
            <person name="Brunak S."/>
            <person name="Ehrlich S.D."/>
        </authorList>
    </citation>
    <scope>NUCLEOTIDE SEQUENCE [LARGE SCALE GENOMIC DNA]</scope>
</reference>
<dbReference type="Gene3D" id="1.10.10.10">
    <property type="entry name" value="Winged helix-like DNA-binding domain superfamily/Winged helix DNA-binding domain"/>
    <property type="match status" value="1"/>
</dbReference>
<comment type="caution">
    <text evidence="3">The sequence shown here is derived from an EMBL/GenBank/DDBJ whole genome shotgun (WGS) entry which is preliminary data.</text>
</comment>
<dbReference type="Proteomes" id="UP000018300">
    <property type="component" value="Unassembled WGS sequence"/>
</dbReference>
<dbReference type="SUPFAM" id="SSF88659">
    <property type="entry name" value="Sigma3 and sigma4 domains of RNA polymerase sigma factors"/>
    <property type="match status" value="1"/>
</dbReference>
<evidence type="ECO:0000313" key="3">
    <source>
        <dbReference type="EMBL" id="CCY75672.1"/>
    </source>
</evidence>
<gene>
    <name evidence="3" type="ORF">BN569_01628</name>
</gene>
<protein>
    <submittedName>
        <fullName evidence="3">RNA polymerase sigma factor sigma-70 family</fullName>
    </submittedName>
</protein>
<evidence type="ECO:0000313" key="4">
    <source>
        <dbReference type="Proteomes" id="UP000018300"/>
    </source>
</evidence>
<evidence type="ECO:0000256" key="1">
    <source>
        <dbReference type="SAM" id="MobiDB-lite"/>
    </source>
</evidence>
<sequence length="167" mass="19777">MGNGYFFADMCELYDYCKENVIKEAKAKFGKETVAEDISSEIFYKITEHSEWFFKLDGTKQKDYVEKIKDKVFTKYQKEWEQSYSIKFDEDLYGKYYNNNDRILFMEEESARSNFNCLSPAEKRAAEKRYIENKSISQIAKDENTTENAVSKRLSRARNKIKSETGK</sequence>
<dbReference type="Pfam" id="PF08281">
    <property type="entry name" value="Sigma70_r4_2"/>
    <property type="match status" value="1"/>
</dbReference>
<dbReference type="GO" id="GO:0016987">
    <property type="term" value="F:sigma factor activity"/>
    <property type="evidence" value="ECO:0007669"/>
    <property type="project" value="InterPro"/>
</dbReference>
<dbReference type="GO" id="GO:0006352">
    <property type="term" value="P:DNA-templated transcription initiation"/>
    <property type="evidence" value="ECO:0007669"/>
    <property type="project" value="InterPro"/>
</dbReference>
<accession>R5LRP4</accession>
<dbReference type="InterPro" id="IPR036388">
    <property type="entry name" value="WH-like_DNA-bd_sf"/>
</dbReference>
<dbReference type="InterPro" id="IPR013324">
    <property type="entry name" value="RNA_pol_sigma_r3/r4-like"/>
</dbReference>
<dbReference type="AlphaFoldDB" id="R5LRP4"/>